<keyword evidence="6" id="KW-1185">Reference proteome</keyword>
<evidence type="ECO:0000256" key="1">
    <source>
        <dbReference type="SAM" id="Coils"/>
    </source>
</evidence>
<dbReference type="EMBL" id="VKKZ01000025">
    <property type="protein sequence ID" value="KAA6430779.1"/>
    <property type="molecule type" value="Genomic_DNA"/>
</dbReference>
<evidence type="ECO:0000313" key="3">
    <source>
        <dbReference type="EMBL" id="KAA6430779.1"/>
    </source>
</evidence>
<organism evidence="3 5">
    <name type="scientific">Rufibacter glacialis</name>
    <dbReference type="NCBI Taxonomy" id="1259555"/>
    <lineage>
        <taxon>Bacteria</taxon>
        <taxon>Pseudomonadati</taxon>
        <taxon>Bacteroidota</taxon>
        <taxon>Cytophagia</taxon>
        <taxon>Cytophagales</taxon>
        <taxon>Hymenobacteraceae</taxon>
        <taxon>Rufibacter</taxon>
    </lineage>
</organism>
<dbReference type="AlphaFoldDB" id="A0A5M8Q4L1"/>
<dbReference type="Proteomes" id="UP000323866">
    <property type="component" value="Unassembled WGS sequence"/>
</dbReference>
<evidence type="ECO:0000313" key="4">
    <source>
        <dbReference type="EMBL" id="MFA1773243.1"/>
    </source>
</evidence>
<feature type="compositionally biased region" description="Basic and acidic residues" evidence="2">
    <location>
        <begin position="141"/>
        <end position="150"/>
    </location>
</feature>
<sequence>MTILQRIFTLGQPEAHPSVEELKEPIKRTEQGIREMRLELEKNVRALETLAREAIGPESWAPAPQDRADLEGKINALKVSLRKWEMELRVLKARVTVSNATKTINRQMAQLNSPGSLTLLENLKEKEASAQAQFSGGSLSGKEEPAKATEKPQASCTAQAFSQKADALNDRLGPTPAPDAPTATQP</sequence>
<dbReference type="Proteomes" id="UP001570846">
    <property type="component" value="Unassembled WGS sequence"/>
</dbReference>
<protein>
    <submittedName>
        <fullName evidence="4">PspA/IM30 family protein</fullName>
    </submittedName>
</protein>
<dbReference type="OrthoDB" id="9779630at2"/>
<reference evidence="3 5" key="1">
    <citation type="submission" date="2019-07" db="EMBL/GenBank/DDBJ databases">
        <authorList>
            <person name="Qu J.-H."/>
        </authorList>
    </citation>
    <scope>NUCLEOTIDE SEQUENCE [LARGE SCALE GENOMIC DNA]</scope>
    <source>
        <strain evidence="3 5">MDT1-10-3</strain>
    </source>
</reference>
<accession>A0A5M8Q4L1</accession>
<name>A0A5M8Q4L1_9BACT</name>
<dbReference type="RefSeq" id="WP_149100436.1">
    <property type="nucleotide sequence ID" value="NZ_BMMG01000008.1"/>
</dbReference>
<evidence type="ECO:0000313" key="6">
    <source>
        <dbReference type="Proteomes" id="UP001570846"/>
    </source>
</evidence>
<proteinExistence type="predicted"/>
<evidence type="ECO:0000256" key="2">
    <source>
        <dbReference type="SAM" id="MobiDB-lite"/>
    </source>
</evidence>
<feature type="coiled-coil region" evidence="1">
    <location>
        <begin position="33"/>
        <end position="94"/>
    </location>
</feature>
<reference evidence="3 5" key="2">
    <citation type="submission" date="2019-09" db="EMBL/GenBank/DDBJ databases">
        <title>A bacterium isolated from glacier soil.</title>
        <authorList>
            <person name="Liu Q."/>
        </authorList>
    </citation>
    <scope>NUCLEOTIDE SEQUENCE [LARGE SCALE GENOMIC DNA]</scope>
    <source>
        <strain evidence="3 5">MDT1-10-3</strain>
    </source>
</reference>
<evidence type="ECO:0000313" key="5">
    <source>
        <dbReference type="Proteomes" id="UP000323866"/>
    </source>
</evidence>
<feature type="compositionally biased region" description="Polar residues" evidence="2">
    <location>
        <begin position="152"/>
        <end position="162"/>
    </location>
</feature>
<reference evidence="4 6" key="3">
    <citation type="submission" date="2024-08" db="EMBL/GenBank/DDBJ databases">
        <authorList>
            <person name="Wei W."/>
        </authorList>
    </citation>
    <scope>NUCLEOTIDE SEQUENCE [LARGE SCALE GENOMIC DNA]</scope>
    <source>
        <strain evidence="4 6">XU2</strain>
    </source>
</reference>
<comment type="caution">
    <text evidence="3">The sequence shown here is derived from an EMBL/GenBank/DDBJ whole genome shotgun (WGS) entry which is preliminary data.</text>
</comment>
<feature type="region of interest" description="Disordered" evidence="2">
    <location>
        <begin position="128"/>
        <end position="186"/>
    </location>
</feature>
<gene>
    <name evidence="4" type="ORF">ACD591_18220</name>
    <name evidence="3" type="ORF">FOE74_20140</name>
</gene>
<dbReference type="EMBL" id="JBGOGF010000011">
    <property type="protein sequence ID" value="MFA1773243.1"/>
    <property type="molecule type" value="Genomic_DNA"/>
</dbReference>
<keyword evidence="1" id="KW-0175">Coiled coil</keyword>